<evidence type="ECO:0000313" key="4">
    <source>
        <dbReference type="WBParaSite" id="PSAMB.scaffold6731size8890.g29002.t1"/>
    </source>
</evidence>
<name>A0A914XAE2_9BILA</name>
<feature type="region of interest" description="Disordered" evidence="1">
    <location>
        <begin position="242"/>
        <end position="285"/>
    </location>
</feature>
<evidence type="ECO:0000256" key="1">
    <source>
        <dbReference type="SAM" id="MobiDB-lite"/>
    </source>
</evidence>
<dbReference type="GO" id="GO:0035556">
    <property type="term" value="P:intracellular signal transduction"/>
    <property type="evidence" value="ECO:0007669"/>
    <property type="project" value="InterPro"/>
</dbReference>
<evidence type="ECO:0000259" key="2">
    <source>
        <dbReference type="PROSITE" id="PS50186"/>
    </source>
</evidence>
<dbReference type="AlphaFoldDB" id="A0A914XAE2"/>
<dbReference type="InterPro" id="IPR000591">
    <property type="entry name" value="DEP_dom"/>
</dbReference>
<keyword evidence="3" id="KW-1185">Reference proteome</keyword>
<feature type="domain" description="DEP" evidence="2">
    <location>
        <begin position="52"/>
        <end position="138"/>
    </location>
</feature>
<accession>A0A914XAE2</accession>
<dbReference type="SUPFAM" id="SSF46785">
    <property type="entry name" value="Winged helix' DNA-binding domain"/>
    <property type="match status" value="1"/>
</dbReference>
<proteinExistence type="predicted"/>
<feature type="compositionally biased region" description="Polar residues" evidence="1">
    <location>
        <begin position="242"/>
        <end position="253"/>
    </location>
</feature>
<protein>
    <submittedName>
        <fullName evidence="4">DEP domain-containing protein</fullName>
    </submittedName>
</protein>
<dbReference type="InterPro" id="IPR036390">
    <property type="entry name" value="WH_DNA-bd_sf"/>
</dbReference>
<sequence length="780" mass="87613">MDEAATFSSENALVGNEDAIVKKVADVDEYGVIKGRGKFKATMMWNEILCAFCKDMPVKKHRRQLKSFENTFTGNEGVDFLLRQLADRNDFNGENRTISRLNAVALLNKFYLQGVFEIVRPTEKSGFRDDNTLYKFVMKPTSLAPLLAQNRGVLQRRSTFNQQDRLEVKPIKSRGPVTPIKYRKLESPTQAWMQPQSCEDAMDDRPKTPLNRRLSASHGALSSLKDDELYKFGRPMQCISQQTLSSAADSTETLIDFNPKEKGGEESIDERDEMSEKEHPGPSSKVRSLTEVRLVCRLLGDAEVANIWKSVLTSRLETLLKTERLDSFLCDSFEGKDVKWNSEQIGKSGIVRQNFDRKDEPPRWVLLAMRCLTRWPFENHVVTLPATYPGFERDVFTNVCHYFAQELTPLLSDEMAVGLLDVIRHCQQLDMDEASGANVFDFVTSSSLGSTKSLLSPALPAEDGTGSNVSDPASPCMRIETEFSGLEPVTRMLLVSNAQPSSLNGRRTVSSVDAAASKSAFARGARDRASCALPTAWRSSPLREYRRQREHIQLIDESSSVLHSVRRRVTFNDDYENEPSPEAIQNLPGLVLSPSVMRRIEQARMRSSLTTPLHQCGNPGSRLSIASSCCLMTPSKGAKPVGILADMSKEGRERCLSAIGLILMTLPPRRRRRLHYLVRFMHKVTLNHCLKLDPIRNRENRYTVLEALSSTVVDASDKLTVSQALRLVTVLLDNEDEVFRSSNELKSDVQSKIADMQRERPMFGPQASAETKMQFCAPIA</sequence>
<dbReference type="InterPro" id="IPR036388">
    <property type="entry name" value="WH-like_DNA-bd_sf"/>
</dbReference>
<dbReference type="Proteomes" id="UP000887566">
    <property type="component" value="Unplaced"/>
</dbReference>
<dbReference type="PANTHER" id="PTHR16206:SF4">
    <property type="entry name" value="PROTEIN LET-99"/>
    <property type="match status" value="1"/>
</dbReference>
<dbReference type="SMART" id="SM00049">
    <property type="entry name" value="DEP"/>
    <property type="match status" value="1"/>
</dbReference>
<dbReference type="Gene3D" id="1.10.10.10">
    <property type="entry name" value="Winged helix-like DNA-binding domain superfamily/Winged helix DNA-binding domain"/>
    <property type="match status" value="1"/>
</dbReference>
<dbReference type="WBParaSite" id="PSAMB.scaffold6731size8890.g29002.t1">
    <property type="protein sequence ID" value="PSAMB.scaffold6731size8890.g29002.t1"/>
    <property type="gene ID" value="PSAMB.scaffold6731size8890.g29002"/>
</dbReference>
<reference evidence="4" key="1">
    <citation type="submission" date="2022-11" db="UniProtKB">
        <authorList>
            <consortium name="WormBaseParasite"/>
        </authorList>
    </citation>
    <scope>IDENTIFICATION</scope>
</reference>
<dbReference type="PROSITE" id="PS50186">
    <property type="entry name" value="DEP"/>
    <property type="match status" value="1"/>
</dbReference>
<organism evidence="3 4">
    <name type="scientific">Plectus sambesii</name>
    <dbReference type="NCBI Taxonomy" id="2011161"/>
    <lineage>
        <taxon>Eukaryota</taxon>
        <taxon>Metazoa</taxon>
        <taxon>Ecdysozoa</taxon>
        <taxon>Nematoda</taxon>
        <taxon>Chromadorea</taxon>
        <taxon>Plectida</taxon>
        <taxon>Plectina</taxon>
        <taxon>Plectoidea</taxon>
        <taxon>Plectidae</taxon>
        <taxon>Plectus</taxon>
    </lineage>
</organism>
<dbReference type="PANTHER" id="PTHR16206">
    <property type="entry name" value="DEP DOMAIN-CONTAINING"/>
    <property type="match status" value="1"/>
</dbReference>
<dbReference type="Pfam" id="PF00610">
    <property type="entry name" value="DEP"/>
    <property type="match status" value="1"/>
</dbReference>
<evidence type="ECO:0000313" key="3">
    <source>
        <dbReference type="Proteomes" id="UP000887566"/>
    </source>
</evidence>